<keyword evidence="2" id="KW-0444">Lipid biosynthesis</keyword>
<feature type="transmembrane region" description="Helical" evidence="6">
    <location>
        <begin position="6"/>
        <end position="32"/>
    </location>
</feature>
<feature type="transmembrane region" description="Helical" evidence="6">
    <location>
        <begin position="44"/>
        <end position="60"/>
    </location>
</feature>
<proteinExistence type="predicted"/>
<dbReference type="EMBL" id="CP029480">
    <property type="protein sequence ID" value="AWV99766.1"/>
    <property type="molecule type" value="Genomic_DNA"/>
</dbReference>
<dbReference type="SUPFAM" id="SSF69593">
    <property type="entry name" value="Glycerol-3-phosphate (1)-acyltransferase"/>
    <property type="match status" value="1"/>
</dbReference>
<evidence type="ECO:0000313" key="9">
    <source>
        <dbReference type="Proteomes" id="UP000249873"/>
    </source>
</evidence>
<dbReference type="GO" id="GO:0003841">
    <property type="term" value="F:1-acylglycerol-3-phosphate O-acyltransferase activity"/>
    <property type="evidence" value="ECO:0007669"/>
    <property type="project" value="TreeGrafter"/>
</dbReference>
<dbReference type="Pfam" id="PF01553">
    <property type="entry name" value="Acyltransferase"/>
    <property type="match status" value="1"/>
</dbReference>
<keyword evidence="6" id="KW-0472">Membrane</keyword>
<evidence type="ECO:0000256" key="6">
    <source>
        <dbReference type="SAM" id="Phobius"/>
    </source>
</evidence>
<dbReference type="AlphaFoldDB" id="A0A2Z4GER9"/>
<keyword evidence="3 8" id="KW-0808">Transferase</keyword>
<dbReference type="GO" id="GO:0006654">
    <property type="term" value="P:phosphatidic acid biosynthetic process"/>
    <property type="evidence" value="ECO:0007669"/>
    <property type="project" value="TreeGrafter"/>
</dbReference>
<evidence type="ECO:0000256" key="1">
    <source>
        <dbReference type="ARBA" id="ARBA00005189"/>
    </source>
</evidence>
<gene>
    <name evidence="8" type="ORF">DJ013_16935</name>
</gene>
<reference evidence="8 9" key="1">
    <citation type="submission" date="2018-05" db="EMBL/GenBank/DDBJ databases">
        <title>Complete genome sequence of Arcticibacterium luteifluviistationis SM1504T, a cytophagaceae bacterium isolated from Arctic surface seawater.</title>
        <authorList>
            <person name="Li Y."/>
            <person name="Qin Q.-L."/>
        </authorList>
    </citation>
    <scope>NUCLEOTIDE SEQUENCE [LARGE SCALE GENOMIC DNA]</scope>
    <source>
        <strain evidence="8 9">SM1504</strain>
    </source>
</reference>
<evidence type="ECO:0000259" key="7">
    <source>
        <dbReference type="SMART" id="SM00563"/>
    </source>
</evidence>
<organism evidence="8 9">
    <name type="scientific">Arcticibacterium luteifluviistationis</name>
    <dbReference type="NCBI Taxonomy" id="1784714"/>
    <lineage>
        <taxon>Bacteria</taxon>
        <taxon>Pseudomonadati</taxon>
        <taxon>Bacteroidota</taxon>
        <taxon>Cytophagia</taxon>
        <taxon>Cytophagales</taxon>
        <taxon>Leadbetterellaceae</taxon>
        <taxon>Arcticibacterium</taxon>
    </lineage>
</organism>
<evidence type="ECO:0000256" key="4">
    <source>
        <dbReference type="ARBA" id="ARBA00023098"/>
    </source>
</evidence>
<dbReference type="PANTHER" id="PTHR10434">
    <property type="entry name" value="1-ACYL-SN-GLYCEROL-3-PHOSPHATE ACYLTRANSFERASE"/>
    <property type="match status" value="1"/>
</dbReference>
<keyword evidence="9" id="KW-1185">Reference proteome</keyword>
<accession>A0A2Z4GER9</accession>
<keyword evidence="4" id="KW-0443">Lipid metabolism</keyword>
<protein>
    <submittedName>
        <fullName evidence="8">1-acyl-sn-glycerol-3-phosphate acyltransferase</fullName>
    </submittedName>
</protein>
<dbReference type="KEGG" id="als:DJ013_16935"/>
<keyword evidence="6" id="KW-0812">Transmembrane</keyword>
<evidence type="ECO:0000256" key="5">
    <source>
        <dbReference type="ARBA" id="ARBA00023315"/>
    </source>
</evidence>
<name>A0A2Z4GER9_9BACT</name>
<dbReference type="RefSeq" id="WP_111373134.1">
    <property type="nucleotide sequence ID" value="NZ_CP029480.1"/>
</dbReference>
<comment type="pathway">
    <text evidence="1">Lipid metabolism.</text>
</comment>
<dbReference type="CDD" id="cd07989">
    <property type="entry name" value="LPLAT_AGPAT-like"/>
    <property type="match status" value="1"/>
</dbReference>
<dbReference type="Proteomes" id="UP000249873">
    <property type="component" value="Chromosome"/>
</dbReference>
<dbReference type="SMART" id="SM00563">
    <property type="entry name" value="PlsC"/>
    <property type="match status" value="1"/>
</dbReference>
<evidence type="ECO:0000256" key="3">
    <source>
        <dbReference type="ARBA" id="ARBA00022679"/>
    </source>
</evidence>
<keyword evidence="6" id="KW-1133">Transmembrane helix</keyword>
<dbReference type="OrthoDB" id="9803035at2"/>
<evidence type="ECO:0000256" key="2">
    <source>
        <dbReference type="ARBA" id="ARBA00022516"/>
    </source>
</evidence>
<feature type="domain" description="Phospholipid/glycerol acyltransferase" evidence="7">
    <location>
        <begin position="74"/>
        <end position="190"/>
    </location>
</feature>
<dbReference type="InterPro" id="IPR002123">
    <property type="entry name" value="Plipid/glycerol_acylTrfase"/>
</dbReference>
<evidence type="ECO:0000313" key="8">
    <source>
        <dbReference type="EMBL" id="AWV99766.1"/>
    </source>
</evidence>
<sequence length="250" mass="29094">MKKFLSVLYTGWCGIVFVVPFLFLYPFIFICIQNKRWHPFGHKIVRFWSQIFFLFTGMIIQKDWKFKPDKNKTYVYVANHFSYLDVAAGMNIVENYFAYVGKSSVSKVPLFGYMFDQLHIAVNREDKNSRSKTMLRGIRALKNGRSVFIMPEGGIISKQIPKMAQPFKDGPFIMALENQVSIVPISYLNNYQINPANLFKWGLPKVIINKEIKTEGKTSKDIEALKKEVYDIIQSDLDKYYGLEKTEYLG</sequence>
<keyword evidence="5 8" id="KW-0012">Acyltransferase</keyword>
<dbReference type="PANTHER" id="PTHR10434:SF64">
    <property type="entry name" value="1-ACYL-SN-GLYCEROL-3-PHOSPHATE ACYLTRANSFERASE-RELATED"/>
    <property type="match status" value="1"/>
</dbReference>